<evidence type="ECO:0000256" key="3">
    <source>
        <dbReference type="SAM" id="Coils"/>
    </source>
</evidence>
<protein>
    <recommendedName>
        <fullName evidence="5">IF rod domain-containing protein</fullName>
    </recommendedName>
</protein>
<dbReference type="EMBL" id="JARO02005405">
    <property type="protein sequence ID" value="KPP66842.1"/>
    <property type="molecule type" value="Genomic_DNA"/>
</dbReference>
<dbReference type="GO" id="GO:0031443">
    <property type="term" value="P:fast-twitch skeletal muscle fiber contraction"/>
    <property type="evidence" value="ECO:0007669"/>
    <property type="project" value="TreeGrafter"/>
</dbReference>
<dbReference type="GO" id="GO:0060053">
    <property type="term" value="C:neurofilament cytoskeleton"/>
    <property type="evidence" value="ECO:0007669"/>
    <property type="project" value="TreeGrafter"/>
</dbReference>
<dbReference type="STRING" id="113540.ENSSFOP00015055555"/>
<dbReference type="Gene3D" id="1.20.5.170">
    <property type="match status" value="1"/>
</dbReference>
<feature type="region of interest" description="Disordered" evidence="4">
    <location>
        <begin position="940"/>
        <end position="975"/>
    </location>
</feature>
<dbReference type="GO" id="GO:0017166">
    <property type="term" value="F:vinculin binding"/>
    <property type="evidence" value="ECO:0007669"/>
    <property type="project" value="TreeGrafter"/>
</dbReference>
<dbReference type="InterPro" id="IPR039008">
    <property type="entry name" value="IF_rod_dom"/>
</dbReference>
<organism evidence="6 7">
    <name type="scientific">Scleropages formosus</name>
    <name type="common">Asian bonytongue</name>
    <name type="synonym">Osteoglossum formosum</name>
    <dbReference type="NCBI Taxonomy" id="113540"/>
    <lineage>
        <taxon>Eukaryota</taxon>
        <taxon>Metazoa</taxon>
        <taxon>Chordata</taxon>
        <taxon>Craniata</taxon>
        <taxon>Vertebrata</taxon>
        <taxon>Euteleostomi</taxon>
        <taxon>Actinopterygii</taxon>
        <taxon>Neopterygii</taxon>
        <taxon>Teleostei</taxon>
        <taxon>Osteoglossocephala</taxon>
        <taxon>Osteoglossomorpha</taxon>
        <taxon>Osteoglossiformes</taxon>
        <taxon>Osteoglossidae</taxon>
        <taxon>Scleropages</taxon>
    </lineage>
</organism>
<dbReference type="GO" id="GO:0005200">
    <property type="term" value="F:structural constituent of cytoskeleton"/>
    <property type="evidence" value="ECO:0007669"/>
    <property type="project" value="InterPro"/>
</dbReference>
<dbReference type="Pfam" id="PF00038">
    <property type="entry name" value="Filament"/>
    <property type="match status" value="1"/>
</dbReference>
<evidence type="ECO:0000313" key="7">
    <source>
        <dbReference type="Proteomes" id="UP000034805"/>
    </source>
</evidence>
<feature type="non-terminal residue" evidence="6">
    <location>
        <position position="1002"/>
    </location>
</feature>
<dbReference type="SUPFAM" id="SSF64593">
    <property type="entry name" value="Intermediate filament protein, coiled coil region"/>
    <property type="match status" value="1"/>
</dbReference>
<feature type="coiled-coil region" evidence="3">
    <location>
        <begin position="130"/>
        <end position="217"/>
    </location>
</feature>
<dbReference type="GO" id="GO:0005882">
    <property type="term" value="C:intermediate filament"/>
    <property type="evidence" value="ECO:0007669"/>
    <property type="project" value="UniProtKB-KW"/>
</dbReference>
<dbReference type="GO" id="GO:0008307">
    <property type="term" value="F:structural constituent of muscle"/>
    <property type="evidence" value="ECO:0007669"/>
    <property type="project" value="InterPro"/>
</dbReference>
<dbReference type="PANTHER" id="PTHR47136">
    <property type="entry name" value="SYNEMIN"/>
    <property type="match status" value="1"/>
</dbReference>
<feature type="coiled-coil region" evidence="3">
    <location>
        <begin position="1"/>
        <end position="70"/>
    </location>
</feature>
<sequence>MSKAEVQRDKLRREAQLLEALLRQESGLRRDIDGELGGCKAQLQQSHVDNVALEERLLALENEYVRLEDEHGHEMARLREALLFRGAPAALAPGPSCHALPAVTVEEVERYALGLSDSCAETFEMYCRRVQELEECVRADEAKLQELEREKMRYAAELEELRCRAEQESRAQPRLEEQLASLRERAEVELEHYQVMIEELEQERILLANAIAEKLKEHQELMQVKIGLALEVATYRYVYSDFVKTTYYTTVGSSVTRQERRKFYPVNTGFESRYMEQTTRVKTTPVSTQFTSSAVSRALPVTVPGRDYRSPPNRRDMLAFSKSEVATSSVKPDSSDIRKNTVEEKVVRTKEMSQNSFKKGVANKLSPISSPTLDQKEINVEESNKKYVRVVSPPMMSLNAKSEEESEQKVLAGKVTFKKEADMKVAGKQGEIPAMAKLENVQGFQNVTEVTKDHLAKKEPQYDASDYSQVKDKSDRETKALTREDKIVEMVCLEEIIEKVMKPAGLDTKLSTSPDSKVVFHVEKTEEEDGTARTQIILESKVEEDLDVSDDSVLDELLSKGVKKVTLEDIKGTPTGSMIESLLSFGLEKGDGLESKSVNVEIIEEPLEAYSDEESDVKPKSVHFQPSSKYVKIEELDNDPQTAVHFGHSAGVLKTSTESGKYRKDESVQMQESPKDSPYFTQIQETEYFVSTPDDASEPEESSLSSYGHYRVVDDLFDEKYYQPESSFDQRFEELDSYKGAAKITDMTSEHAFSEHRYPECIIEEEIQVYPTVQKSILEQLQEETKDPQQQLTGVLKQVQGEVSGTLKEELSFFTRNDQESSDKLAVDIKKVQQGSDNKTMTIVAEVNVSQTLEDPRLLKEQGMSEEQVIQYDDPDLEHISSRGASISVGGMQEGYTVKVSKDQSMKVQGMPWVSGNKGQGVGSVNEVNKLKTHVEVGPPEKSFGFRSDVSTSGIEEGQASYSQTRRSEETSGIEMTEDVYSYVQSGTAAKYDVIEAHFNKK</sequence>
<dbReference type="AlphaFoldDB" id="A0A0P7WSX8"/>
<evidence type="ECO:0000256" key="4">
    <source>
        <dbReference type="SAM" id="MobiDB-lite"/>
    </source>
</evidence>
<evidence type="ECO:0000256" key="2">
    <source>
        <dbReference type="ARBA" id="ARBA00023054"/>
    </source>
</evidence>
<dbReference type="GO" id="GO:0042383">
    <property type="term" value="C:sarcolemma"/>
    <property type="evidence" value="ECO:0007669"/>
    <property type="project" value="TreeGrafter"/>
</dbReference>
<dbReference type="GO" id="GO:0019215">
    <property type="term" value="F:intermediate filament binding"/>
    <property type="evidence" value="ECO:0007669"/>
    <property type="project" value="TreeGrafter"/>
</dbReference>
<reference evidence="6 7" key="1">
    <citation type="submission" date="2015-08" db="EMBL/GenBank/DDBJ databases">
        <title>The genome of the Asian arowana (Scleropages formosus).</title>
        <authorList>
            <person name="Tan M.H."/>
            <person name="Gan H.M."/>
            <person name="Croft L.J."/>
            <person name="Austin C.M."/>
        </authorList>
    </citation>
    <scope>NUCLEOTIDE SEQUENCE [LARGE SCALE GENOMIC DNA]</scope>
    <source>
        <strain evidence="6">Aro1</strain>
    </source>
</reference>
<dbReference type="InterPro" id="IPR030634">
    <property type="entry name" value="SYNM"/>
</dbReference>
<feature type="domain" description="IF rod" evidence="5">
    <location>
        <begin position="3"/>
        <end position="236"/>
    </location>
</feature>
<feature type="compositionally biased region" description="Polar residues" evidence="4">
    <location>
        <begin position="949"/>
        <end position="965"/>
    </location>
</feature>
<name>A0A0P7WSX8_SCLFO</name>
<accession>A0A0P7WSX8</accession>
<proteinExistence type="predicted"/>
<keyword evidence="2 3" id="KW-0175">Coiled coil</keyword>
<evidence type="ECO:0000259" key="5">
    <source>
        <dbReference type="Pfam" id="PF00038"/>
    </source>
</evidence>
<dbReference type="GO" id="GO:0043034">
    <property type="term" value="C:costamere"/>
    <property type="evidence" value="ECO:0007669"/>
    <property type="project" value="TreeGrafter"/>
</dbReference>
<evidence type="ECO:0000313" key="6">
    <source>
        <dbReference type="EMBL" id="KPP66842.1"/>
    </source>
</evidence>
<comment type="caution">
    <text evidence="6">The sequence shown here is derived from an EMBL/GenBank/DDBJ whole genome shotgun (WGS) entry which is preliminary data.</text>
</comment>
<dbReference type="GO" id="GO:0045104">
    <property type="term" value="P:intermediate filament cytoskeleton organization"/>
    <property type="evidence" value="ECO:0007669"/>
    <property type="project" value="InterPro"/>
</dbReference>
<dbReference type="Proteomes" id="UP000034805">
    <property type="component" value="Unassembled WGS sequence"/>
</dbReference>
<evidence type="ECO:0000256" key="1">
    <source>
        <dbReference type="ARBA" id="ARBA00022754"/>
    </source>
</evidence>
<gene>
    <name evidence="6" type="ORF">Z043_114617</name>
</gene>
<keyword evidence="1" id="KW-0403">Intermediate filament</keyword>
<dbReference type="PANTHER" id="PTHR47136:SF1">
    <property type="entry name" value="SYNEMIN"/>
    <property type="match status" value="1"/>
</dbReference>
<feature type="region of interest" description="Disordered" evidence="4">
    <location>
        <begin position="655"/>
        <end position="679"/>
    </location>
</feature>